<organism evidence="9 10">
    <name type="scientific">Bombilactobacillus bombi</name>
    <dbReference type="NCBI Taxonomy" id="1303590"/>
    <lineage>
        <taxon>Bacteria</taxon>
        <taxon>Bacillati</taxon>
        <taxon>Bacillota</taxon>
        <taxon>Bacilli</taxon>
        <taxon>Lactobacillales</taxon>
        <taxon>Lactobacillaceae</taxon>
        <taxon>Bombilactobacillus</taxon>
    </lineage>
</organism>
<evidence type="ECO:0000256" key="7">
    <source>
        <dbReference type="PROSITE-ProRule" id="PRU00423"/>
    </source>
</evidence>
<dbReference type="PROSITE" id="PS51100">
    <property type="entry name" value="PTS_EIIB_TYPE_3"/>
    <property type="match status" value="1"/>
</dbReference>
<dbReference type="EMBL" id="QOCR01000004">
    <property type="protein sequence ID" value="RHW50030.1"/>
    <property type="molecule type" value="Genomic_DNA"/>
</dbReference>
<evidence type="ECO:0000256" key="4">
    <source>
        <dbReference type="ARBA" id="ARBA00022679"/>
    </source>
</evidence>
<keyword evidence="10" id="KW-1185">Reference proteome</keyword>
<evidence type="ECO:0000256" key="6">
    <source>
        <dbReference type="ARBA" id="ARBA00022777"/>
    </source>
</evidence>
<dbReference type="RefSeq" id="WP_118902264.1">
    <property type="nucleotide sequence ID" value="NZ_QOCR01000004.1"/>
</dbReference>
<sequence>MTYKIMLACAGGFSTSMLVTQMKKAAKKRGIDITIDAVAESSLNNYNDLDIILLGPQVGHIKPELEKEFSIPIRVINQLDYGMMNGEKVLNEALDVLEKQGVGDDEKNK</sequence>
<dbReference type="PANTHER" id="PTHR34581">
    <property type="entry name" value="PTS SYSTEM N,N'-DIACETYLCHITOBIOSE-SPECIFIC EIIB COMPONENT"/>
    <property type="match status" value="1"/>
</dbReference>
<dbReference type="SUPFAM" id="SSF52794">
    <property type="entry name" value="PTS system IIB component-like"/>
    <property type="match status" value="1"/>
</dbReference>
<evidence type="ECO:0000256" key="2">
    <source>
        <dbReference type="ARBA" id="ARBA00022553"/>
    </source>
</evidence>
<dbReference type="GO" id="GO:0016301">
    <property type="term" value="F:kinase activity"/>
    <property type="evidence" value="ECO:0007669"/>
    <property type="project" value="UniProtKB-KW"/>
</dbReference>
<keyword evidence="1" id="KW-0813">Transport</keyword>
<evidence type="ECO:0000313" key="9">
    <source>
        <dbReference type="EMBL" id="RHW50030.1"/>
    </source>
</evidence>
<dbReference type="GO" id="GO:0009401">
    <property type="term" value="P:phosphoenolpyruvate-dependent sugar phosphotransferase system"/>
    <property type="evidence" value="ECO:0007669"/>
    <property type="project" value="UniProtKB-KW"/>
</dbReference>
<dbReference type="InterPro" id="IPR036095">
    <property type="entry name" value="PTS_EIIB-like_sf"/>
</dbReference>
<evidence type="ECO:0000313" key="10">
    <source>
        <dbReference type="Proteomes" id="UP000284109"/>
    </source>
</evidence>
<evidence type="ECO:0000256" key="5">
    <source>
        <dbReference type="ARBA" id="ARBA00022683"/>
    </source>
</evidence>
<evidence type="ECO:0000256" key="3">
    <source>
        <dbReference type="ARBA" id="ARBA00022597"/>
    </source>
</evidence>
<reference evidence="9 10" key="1">
    <citation type="submission" date="2018-07" db="EMBL/GenBank/DDBJ databases">
        <title>Genome sequences of six Lactobacillus spp. isolated from bumble bee guts.</title>
        <authorList>
            <person name="Motta E.V.S."/>
            <person name="Moran N.A."/>
        </authorList>
    </citation>
    <scope>NUCLEOTIDE SEQUENCE [LARGE SCALE GENOMIC DNA]</scope>
    <source>
        <strain evidence="9 10">BI-1.1</strain>
    </source>
</reference>
<dbReference type="CDD" id="cd05564">
    <property type="entry name" value="PTS_IIB_chitobiose_lichenan"/>
    <property type="match status" value="1"/>
</dbReference>
<dbReference type="InterPro" id="IPR051819">
    <property type="entry name" value="PTS_sugar-specific_EIIB"/>
</dbReference>
<dbReference type="Pfam" id="PF02302">
    <property type="entry name" value="PTS_IIB"/>
    <property type="match status" value="1"/>
</dbReference>
<keyword evidence="5" id="KW-0598">Phosphotransferase system</keyword>
<protein>
    <submittedName>
        <fullName evidence="9">PTS sugar transporter subunit IIB</fullName>
    </submittedName>
</protein>
<keyword evidence="3 9" id="KW-0762">Sugar transport</keyword>
<dbReference type="Gene3D" id="3.40.50.2300">
    <property type="match status" value="1"/>
</dbReference>
<keyword evidence="4" id="KW-0808">Transferase</keyword>
<evidence type="ECO:0000256" key="1">
    <source>
        <dbReference type="ARBA" id="ARBA00022448"/>
    </source>
</evidence>
<dbReference type="InterPro" id="IPR013012">
    <property type="entry name" value="PTS_EIIB_3"/>
</dbReference>
<gene>
    <name evidence="9" type="ORF">DS831_07675</name>
</gene>
<dbReference type="InterPro" id="IPR003501">
    <property type="entry name" value="PTS_EIIB_2/3"/>
</dbReference>
<dbReference type="AlphaFoldDB" id="A0A3R6XUX9"/>
<dbReference type="OrthoDB" id="9808134at2"/>
<proteinExistence type="predicted"/>
<accession>A0A3R6XUX9</accession>
<evidence type="ECO:0000259" key="8">
    <source>
        <dbReference type="PROSITE" id="PS51100"/>
    </source>
</evidence>
<name>A0A3R6XUX9_9LACO</name>
<feature type="domain" description="PTS EIIB type-3" evidence="8">
    <location>
        <begin position="2"/>
        <end position="103"/>
    </location>
</feature>
<dbReference type="PANTHER" id="PTHR34581:SF2">
    <property type="entry name" value="PTS SYSTEM N,N'-DIACETYLCHITOBIOSE-SPECIFIC EIIB COMPONENT"/>
    <property type="match status" value="1"/>
</dbReference>
<keyword evidence="2" id="KW-0597">Phosphoprotein</keyword>
<keyword evidence="6" id="KW-0418">Kinase</keyword>
<feature type="modified residue" description="Phosphocysteine; by EIIA" evidence="7">
    <location>
        <position position="9"/>
    </location>
</feature>
<comment type="caution">
    <text evidence="9">The sequence shown here is derived from an EMBL/GenBank/DDBJ whole genome shotgun (WGS) entry which is preliminary data.</text>
</comment>
<dbReference type="Proteomes" id="UP000284109">
    <property type="component" value="Unassembled WGS sequence"/>
</dbReference>
<dbReference type="GO" id="GO:0008982">
    <property type="term" value="F:protein-N(PI)-phosphohistidine-sugar phosphotransferase activity"/>
    <property type="evidence" value="ECO:0007669"/>
    <property type="project" value="InterPro"/>
</dbReference>